<protein>
    <recommendedName>
        <fullName evidence="4">PH domain-containing protein</fullName>
    </recommendedName>
</protein>
<proteinExistence type="predicted"/>
<evidence type="ECO:0000313" key="3">
    <source>
        <dbReference type="Proteomes" id="UP000194577"/>
    </source>
</evidence>
<dbReference type="Proteomes" id="UP000194577">
    <property type="component" value="Unassembled WGS sequence"/>
</dbReference>
<name>A0ABX4MB71_9ACTO</name>
<keyword evidence="1" id="KW-0472">Membrane</keyword>
<dbReference type="EMBL" id="MTPX02000041">
    <property type="protein sequence ID" value="PHP52722.1"/>
    <property type="molecule type" value="Genomic_DNA"/>
</dbReference>
<sequence length="373" mass="40792">MLLYLGYMLHVLDPALPVAAPLCVVGALSLFLGIAMLRRRTVFDARGIHSRGLLRTVHLPWPDSRAGFIVVLAAGERGSVPVVEVGTAGHRTRLSAPRVSSQTRLEAEVDAIWAWALTRGYARETMPALRARQSADPRAAQAIPSMGAVPRALPVDQTLLAHEPLILKDKPNWHGLIPNIVILVFLCILALPAVLGPERTPHAFAGVFREDGTLRLSGGFWMLLVVAVGSLVNNLHHIVRARTTISREGLVLAGWRTRRVAWPPSSSYFFVRSRRYFGHTEASAWLLDPAGLALRVPGTARFSKHEDQALLAAAAAAQTIWEWGVSRAVAYDDGGYSPVPDEAVEQERRANGRRIAYLTSRGSQALRSSTRLM</sequence>
<evidence type="ECO:0000256" key="1">
    <source>
        <dbReference type="SAM" id="Phobius"/>
    </source>
</evidence>
<comment type="caution">
    <text evidence="2">The sequence shown here is derived from an EMBL/GenBank/DDBJ whole genome shotgun (WGS) entry which is preliminary data.</text>
</comment>
<evidence type="ECO:0000313" key="2">
    <source>
        <dbReference type="EMBL" id="PHP52722.1"/>
    </source>
</evidence>
<keyword evidence="3" id="KW-1185">Reference proteome</keyword>
<keyword evidence="1" id="KW-1133">Transmembrane helix</keyword>
<feature type="transmembrane region" description="Helical" evidence="1">
    <location>
        <begin position="176"/>
        <end position="194"/>
    </location>
</feature>
<gene>
    <name evidence="2" type="ORF">BW737_007635</name>
</gene>
<organism evidence="2 3">
    <name type="scientific">Actinomyces ruminis</name>
    <dbReference type="NCBI Taxonomy" id="1937003"/>
    <lineage>
        <taxon>Bacteria</taxon>
        <taxon>Bacillati</taxon>
        <taxon>Actinomycetota</taxon>
        <taxon>Actinomycetes</taxon>
        <taxon>Actinomycetales</taxon>
        <taxon>Actinomycetaceae</taxon>
        <taxon>Actinomyces</taxon>
    </lineage>
</organism>
<evidence type="ECO:0008006" key="4">
    <source>
        <dbReference type="Google" id="ProtNLM"/>
    </source>
</evidence>
<accession>A0ABX4MB71</accession>
<feature type="transmembrane region" description="Helical" evidence="1">
    <location>
        <begin position="214"/>
        <end position="232"/>
    </location>
</feature>
<feature type="transmembrane region" description="Helical" evidence="1">
    <location>
        <begin position="15"/>
        <end position="37"/>
    </location>
</feature>
<reference evidence="2 3" key="1">
    <citation type="submission" date="2017-10" db="EMBL/GenBank/DDBJ databases">
        <title>Draft genome sequence of cellulolytic Actinomyces sp CtC72 isolated from cattle rumen fluid.</title>
        <authorList>
            <person name="Joshi A.J."/>
            <person name="Vasudevan G."/>
            <person name="Lanjekar V.B."/>
            <person name="Hivarkar S."/>
            <person name="Engineer A."/>
            <person name="Pore S.D."/>
            <person name="Dhakephalkar P.K."/>
            <person name="Dagar S."/>
        </authorList>
    </citation>
    <scope>NUCLEOTIDE SEQUENCE [LARGE SCALE GENOMIC DNA]</scope>
    <source>
        <strain evidence="3">CtC72</strain>
    </source>
</reference>
<keyword evidence="1" id="KW-0812">Transmembrane</keyword>